<gene>
    <name evidence="1" type="primary">mrcA</name>
    <name evidence="1" type="ORF">GCM10011375_02490</name>
</gene>
<dbReference type="Proteomes" id="UP000605392">
    <property type="component" value="Unassembled WGS sequence"/>
</dbReference>
<evidence type="ECO:0000313" key="2">
    <source>
        <dbReference type="Proteomes" id="UP000605392"/>
    </source>
</evidence>
<protein>
    <submittedName>
        <fullName evidence="1">Penicillin-binding protein 1A</fullName>
    </submittedName>
</protein>
<proteinExistence type="predicted"/>
<dbReference type="EMBL" id="BMFN01000001">
    <property type="protein sequence ID" value="GGF50524.1"/>
    <property type="molecule type" value="Genomic_DNA"/>
</dbReference>
<comment type="caution">
    <text evidence="1">The sequence shown here is derived from an EMBL/GenBank/DDBJ whole genome shotgun (WGS) entry which is preliminary data.</text>
</comment>
<organism evidence="1 2">
    <name type="scientific">Hymenobacter qilianensis</name>
    <dbReference type="NCBI Taxonomy" id="1385715"/>
    <lineage>
        <taxon>Bacteria</taxon>
        <taxon>Pseudomonadati</taxon>
        <taxon>Bacteroidota</taxon>
        <taxon>Cytophagia</taxon>
        <taxon>Cytophagales</taxon>
        <taxon>Hymenobacteraceae</taxon>
        <taxon>Hymenobacter</taxon>
    </lineage>
</organism>
<evidence type="ECO:0000313" key="1">
    <source>
        <dbReference type="EMBL" id="GGF50524.1"/>
    </source>
</evidence>
<accession>A0ACB5PLU4</accession>
<sequence length="787" mass="89071">MSASESPNSVQKPRRRWPNILSRMAWGAFIIGLGVFLLYPILVSTNFMFLFGKSPGLEELENPKVEKASELYTSDGVLIGTYFRENRSPIPFSKISPLLVKALIATEDARFYEHAGIDPQAMAGAVWAVVRGEKRGGSTITQQLAKNLYKTRRGETRGALGYIPVVSTLISKTKEWLTAVELERRYTKEEILRMYFNTVEYGSQAFGIKVAAKTFFSTSPDSLKPEEAAMLVGVLNNPTAYNPRFHPEAALKRRNLVLTRMGQAGHLSAQVVDSLKKSPLALRYQVDKHFDGPEAYFRGAVSQTVNEWCEKNGYDMYRDGLKIYTTIDSRMQAHAEESVLQRMKVLQRQFDNFWRNRGGNPWVDDQGKEIPGFIETQMKRTDQYKRLAERYKGQPARLDSALNAKRPMKVFTWKGDGDTTLVMSPLDSLAYYKKFLHAGMMTMDPFTGHIKAWVGGLNYRFFQYDHVKQGRRQPGSTFKPFVYLTALDNGYTPCDRIRDERVTIRYVENGKNMEWKPNNVTREYSGSNMTLRHAMARSINSVTAQLTELVGWENVAKYAHKVGIRSKLLDVPSIGLGSGGDVSVYEMVNAYSTFVNNGFRTEPLLVTRIEDRNGNVIKQFDPKQKRVIPAETAWLMLHMLKGGMEEPGGTSQALWEYDLWKKGNEIGGKTGTTSNYSDGWYMGVTKDLVSGVWVGGEDRSIHFFRSQQGEGSRMALPVYGTYMEKLYKDKDLDIEYGRFPQPTVKISKKYNCVTPAPRRIVEPIDSLVADNLLEKLNAGTIAIPDSL</sequence>
<keyword evidence="2" id="KW-1185">Reference proteome</keyword>
<name>A0ACB5PLU4_9BACT</name>
<reference evidence="1 2" key="1">
    <citation type="journal article" date="2019" name="Int. J. Syst. Evol. Microbiol.">
        <title>The Global Catalogue of Microorganisms (GCM) 10K type strain sequencing project: providing services to taxonomists for standard genome sequencing and annotation.</title>
        <authorList>
            <consortium name="The Broad Institute Genomics Platform"/>
            <consortium name="The Broad Institute Genome Sequencing Center for Infectious Disease"/>
            <person name="Wu L."/>
            <person name="Ma J."/>
        </authorList>
    </citation>
    <scope>NUCLEOTIDE SEQUENCE [LARGE SCALE GENOMIC DNA]</scope>
    <source>
        <strain evidence="1 2">CGMCC 1.12720</strain>
    </source>
</reference>